<evidence type="ECO:0000256" key="19">
    <source>
        <dbReference type="SAM" id="Coils"/>
    </source>
</evidence>
<dbReference type="GO" id="GO:0051539">
    <property type="term" value="F:4 iron, 4 sulfur cluster binding"/>
    <property type="evidence" value="ECO:0007669"/>
    <property type="project" value="UniProtKB-KW"/>
</dbReference>
<dbReference type="InterPro" id="IPR004358">
    <property type="entry name" value="Sig_transdc_His_kin-like_C"/>
</dbReference>
<dbReference type="InterPro" id="IPR011712">
    <property type="entry name" value="Sig_transdc_His_kin_sub3_dim/P"/>
</dbReference>
<dbReference type="GO" id="GO:0046872">
    <property type="term" value="F:metal ion binding"/>
    <property type="evidence" value="ECO:0007669"/>
    <property type="project" value="UniProtKB-KW"/>
</dbReference>
<evidence type="ECO:0000256" key="18">
    <source>
        <dbReference type="ARBA" id="ARBA00030800"/>
    </source>
</evidence>
<keyword evidence="13" id="KW-0067">ATP-binding</keyword>
<protein>
    <recommendedName>
        <fullName evidence="5">Oxygen sensor histidine kinase NreB</fullName>
        <ecNumber evidence="4">2.7.13.3</ecNumber>
    </recommendedName>
    <alternativeName>
        <fullName evidence="18">Nitrogen regulation protein B</fullName>
    </alternativeName>
</protein>
<dbReference type="InterPro" id="IPR036890">
    <property type="entry name" value="HATPase_C_sf"/>
</dbReference>
<comment type="cofactor">
    <cofactor evidence="2">
        <name>[4Fe-4S] cluster</name>
        <dbReference type="ChEBI" id="CHEBI:49883"/>
    </cofactor>
</comment>
<keyword evidence="19" id="KW-0175">Coiled coil</keyword>
<dbReference type="CDD" id="cd16917">
    <property type="entry name" value="HATPase_UhpB-NarQ-NarX-like"/>
    <property type="match status" value="1"/>
</dbReference>
<keyword evidence="8" id="KW-0597">Phosphoprotein</keyword>
<keyword evidence="6" id="KW-0004">4Fe-4S</keyword>
<dbReference type="PANTHER" id="PTHR24421:SF10">
    <property type="entry name" value="NITRATE_NITRITE SENSOR PROTEIN NARQ"/>
    <property type="match status" value="1"/>
</dbReference>
<dbReference type="SMART" id="SM00387">
    <property type="entry name" value="HATPase_c"/>
    <property type="match status" value="1"/>
</dbReference>
<dbReference type="Gene3D" id="1.20.5.1930">
    <property type="match status" value="1"/>
</dbReference>
<keyword evidence="10" id="KW-0479">Metal-binding</keyword>
<evidence type="ECO:0000256" key="16">
    <source>
        <dbReference type="ARBA" id="ARBA00023014"/>
    </source>
</evidence>
<dbReference type="PANTHER" id="PTHR24421">
    <property type="entry name" value="NITRATE/NITRITE SENSOR PROTEIN NARX-RELATED"/>
    <property type="match status" value="1"/>
</dbReference>
<evidence type="ECO:0000256" key="14">
    <source>
        <dbReference type="ARBA" id="ARBA00023004"/>
    </source>
</evidence>
<keyword evidence="16" id="KW-0411">Iron-sulfur</keyword>
<dbReference type="GO" id="GO:0005737">
    <property type="term" value="C:cytoplasm"/>
    <property type="evidence" value="ECO:0007669"/>
    <property type="project" value="UniProtKB-SubCell"/>
</dbReference>
<evidence type="ECO:0000256" key="1">
    <source>
        <dbReference type="ARBA" id="ARBA00000085"/>
    </source>
</evidence>
<evidence type="ECO:0000256" key="2">
    <source>
        <dbReference type="ARBA" id="ARBA00001966"/>
    </source>
</evidence>
<comment type="function">
    <text evidence="17">Member of the two-component regulatory system NreB/NreC involved in the control of dissimilatory nitrate/nitrite reduction in response to oxygen. NreB functions as a direct oxygen sensor histidine kinase which is autophosphorylated, in the absence of oxygen, probably at the conserved histidine residue, and transfers its phosphate group probably to a conserved aspartate residue of NreC. NreB/NreC activates the expression of the nitrate (narGHJI) and nitrite (nir) reductase operons, as well as the putative nitrate transporter gene narT.</text>
</comment>
<evidence type="ECO:0000256" key="17">
    <source>
        <dbReference type="ARBA" id="ARBA00024827"/>
    </source>
</evidence>
<name>A0A0L1MMS7_PSESX</name>
<dbReference type="GO" id="GO:0046983">
    <property type="term" value="F:protein dimerization activity"/>
    <property type="evidence" value="ECO:0007669"/>
    <property type="project" value="InterPro"/>
</dbReference>
<evidence type="ECO:0000256" key="10">
    <source>
        <dbReference type="ARBA" id="ARBA00022723"/>
    </source>
</evidence>
<evidence type="ECO:0000313" key="22">
    <source>
        <dbReference type="Proteomes" id="UP000036955"/>
    </source>
</evidence>
<keyword evidence="15" id="KW-0902">Two-component regulatory system</keyword>
<evidence type="ECO:0000256" key="11">
    <source>
        <dbReference type="ARBA" id="ARBA00022741"/>
    </source>
</evidence>
<dbReference type="InterPro" id="IPR005467">
    <property type="entry name" value="His_kinase_dom"/>
</dbReference>
<dbReference type="GO" id="GO:0005524">
    <property type="term" value="F:ATP binding"/>
    <property type="evidence" value="ECO:0007669"/>
    <property type="project" value="UniProtKB-KW"/>
</dbReference>
<organism evidence="21 22">
    <name type="scientific">Pseudomonas syringae</name>
    <dbReference type="NCBI Taxonomy" id="317"/>
    <lineage>
        <taxon>Bacteria</taxon>
        <taxon>Pseudomonadati</taxon>
        <taxon>Pseudomonadota</taxon>
        <taxon>Gammaproteobacteria</taxon>
        <taxon>Pseudomonadales</taxon>
        <taxon>Pseudomonadaceae</taxon>
        <taxon>Pseudomonas</taxon>
    </lineage>
</organism>
<evidence type="ECO:0000256" key="13">
    <source>
        <dbReference type="ARBA" id="ARBA00022840"/>
    </source>
</evidence>
<evidence type="ECO:0000256" key="3">
    <source>
        <dbReference type="ARBA" id="ARBA00004496"/>
    </source>
</evidence>
<dbReference type="GO" id="GO:0000155">
    <property type="term" value="F:phosphorelay sensor kinase activity"/>
    <property type="evidence" value="ECO:0007669"/>
    <property type="project" value="InterPro"/>
</dbReference>
<evidence type="ECO:0000259" key="20">
    <source>
        <dbReference type="PROSITE" id="PS50109"/>
    </source>
</evidence>
<dbReference type="InterPro" id="IPR050482">
    <property type="entry name" value="Sensor_HK_TwoCompSys"/>
</dbReference>
<evidence type="ECO:0000256" key="8">
    <source>
        <dbReference type="ARBA" id="ARBA00022553"/>
    </source>
</evidence>
<keyword evidence="14" id="KW-0408">Iron</keyword>
<keyword evidence="9" id="KW-0808">Transferase</keyword>
<comment type="catalytic activity">
    <reaction evidence="1">
        <text>ATP + protein L-histidine = ADP + protein N-phospho-L-histidine.</text>
        <dbReference type="EC" id="2.7.13.3"/>
    </reaction>
</comment>
<dbReference type="GO" id="GO:0016020">
    <property type="term" value="C:membrane"/>
    <property type="evidence" value="ECO:0007669"/>
    <property type="project" value="InterPro"/>
</dbReference>
<gene>
    <name evidence="21" type="ORF">ACS77_03760</name>
</gene>
<dbReference type="Proteomes" id="UP000036955">
    <property type="component" value="Unassembled WGS sequence"/>
</dbReference>
<keyword evidence="7" id="KW-0963">Cytoplasm</keyword>
<evidence type="ECO:0000256" key="7">
    <source>
        <dbReference type="ARBA" id="ARBA00022490"/>
    </source>
</evidence>
<dbReference type="EMBL" id="LFQK01000004">
    <property type="protein sequence ID" value="KNH29803.1"/>
    <property type="molecule type" value="Genomic_DNA"/>
</dbReference>
<evidence type="ECO:0000256" key="12">
    <source>
        <dbReference type="ARBA" id="ARBA00022777"/>
    </source>
</evidence>
<dbReference type="InterPro" id="IPR003594">
    <property type="entry name" value="HATPase_dom"/>
</dbReference>
<accession>A0A0L1MMS7</accession>
<dbReference type="Pfam" id="PF07730">
    <property type="entry name" value="HisKA_3"/>
    <property type="match status" value="1"/>
</dbReference>
<evidence type="ECO:0000256" key="5">
    <source>
        <dbReference type="ARBA" id="ARBA00017322"/>
    </source>
</evidence>
<evidence type="ECO:0000256" key="9">
    <source>
        <dbReference type="ARBA" id="ARBA00022679"/>
    </source>
</evidence>
<evidence type="ECO:0000256" key="4">
    <source>
        <dbReference type="ARBA" id="ARBA00012438"/>
    </source>
</evidence>
<feature type="coiled-coil region" evidence="19">
    <location>
        <begin position="32"/>
        <end position="68"/>
    </location>
</feature>
<dbReference type="Gene3D" id="3.30.565.10">
    <property type="entry name" value="Histidine kinase-like ATPase, C-terminal domain"/>
    <property type="match status" value="1"/>
</dbReference>
<feature type="domain" description="Histidine kinase" evidence="20">
    <location>
        <begin position="23"/>
        <end position="215"/>
    </location>
</feature>
<evidence type="ECO:0000256" key="6">
    <source>
        <dbReference type="ARBA" id="ARBA00022485"/>
    </source>
</evidence>
<dbReference type="OrthoDB" id="176203at2"/>
<comment type="subcellular location">
    <subcellularLocation>
        <location evidence="3">Cytoplasm</location>
    </subcellularLocation>
</comment>
<reference evidence="21 22" key="1">
    <citation type="submission" date="2015-06" db="EMBL/GenBank/DDBJ databases">
        <authorList>
            <person name="Hoefler B.C."/>
            <person name="Straight P.D."/>
        </authorList>
    </citation>
    <scope>NUCLEOTIDE SEQUENCE [LARGE SCALE GENOMIC DNA]</scope>
    <source>
        <strain evidence="21 22">Riq4</strain>
    </source>
</reference>
<dbReference type="EC" id="2.7.13.3" evidence="4"/>
<dbReference type="AlphaFoldDB" id="A0A0L1MMS7"/>
<proteinExistence type="predicted"/>
<comment type="caution">
    <text evidence="21">The sequence shown here is derived from an EMBL/GenBank/DDBJ whole genome shotgun (WGS) entry which is preliminary data.</text>
</comment>
<dbReference type="SUPFAM" id="SSF55874">
    <property type="entry name" value="ATPase domain of HSP90 chaperone/DNA topoisomerase II/histidine kinase"/>
    <property type="match status" value="1"/>
</dbReference>
<keyword evidence="12" id="KW-0418">Kinase</keyword>
<dbReference type="PATRIC" id="fig|317.197.peg.4133"/>
<dbReference type="PRINTS" id="PR00344">
    <property type="entry name" value="BCTRLSENSOR"/>
</dbReference>
<keyword evidence="11" id="KW-0547">Nucleotide-binding</keyword>
<evidence type="ECO:0000256" key="15">
    <source>
        <dbReference type="ARBA" id="ARBA00023012"/>
    </source>
</evidence>
<dbReference type="Pfam" id="PF02518">
    <property type="entry name" value="HATPase_c"/>
    <property type="match status" value="1"/>
</dbReference>
<sequence length="224" mass="24402">MSRQNKCACLWAIECERLRIACDLHDHAGQHLALAQLRLAELQQQASAAALKQLIQELQTLIHEASASLRSVVHNLGKEPLPRQSLDQALRGLVRDIQTDFPDAPTIVLNLHGPQAPLADATTATLLRLVNELLANVRKHSGATQAKLKSSCLGNYLTLCVEDNGHGFPPNPEGQSSGFGLRSIALQLKPLEGRLILDSEPGNGTSVRLLVPSHHLDSARRRRS</sequence>
<dbReference type="PROSITE" id="PS50109">
    <property type="entry name" value="HIS_KIN"/>
    <property type="match status" value="1"/>
</dbReference>
<evidence type="ECO:0000313" key="21">
    <source>
        <dbReference type="EMBL" id="KNH29803.1"/>
    </source>
</evidence>